<evidence type="ECO:0000256" key="2">
    <source>
        <dbReference type="SAM" id="Phobius"/>
    </source>
</evidence>
<evidence type="ECO:0000313" key="3">
    <source>
        <dbReference type="EMBL" id="QSB15083.1"/>
    </source>
</evidence>
<dbReference type="InterPro" id="IPR025323">
    <property type="entry name" value="DUF4229"/>
</dbReference>
<keyword evidence="2" id="KW-0472">Membrane</keyword>
<keyword evidence="4" id="KW-1185">Reference proteome</keyword>
<feature type="region of interest" description="Disordered" evidence="1">
    <location>
        <begin position="71"/>
        <end position="95"/>
    </location>
</feature>
<proteinExistence type="predicted"/>
<keyword evidence="2" id="KW-1133">Transmembrane helix</keyword>
<reference evidence="3" key="1">
    <citation type="submission" date="2021-02" db="EMBL/GenBank/DDBJ databases">
        <title>Natrosporangium hydrolyticum gen. nov., sp. nov, a haloalkaliphilic actinobacterium from a soda solonchak soil.</title>
        <authorList>
            <person name="Sorokin D.Y."/>
            <person name="Khijniak T.V."/>
            <person name="Zakharycheva A.P."/>
            <person name="Boueva O.V."/>
            <person name="Ariskina E.V."/>
            <person name="Hahnke R.L."/>
            <person name="Bunk B."/>
            <person name="Sproer C."/>
            <person name="Schumann P."/>
            <person name="Evtushenko L.I."/>
            <person name="Kublanov I.V."/>
        </authorList>
    </citation>
    <scope>NUCLEOTIDE SEQUENCE</scope>
    <source>
        <strain evidence="3">DSM 106523</strain>
    </source>
</reference>
<protein>
    <submittedName>
        <fullName evidence="3">DUF4229 domain-containing protein</fullName>
    </submittedName>
</protein>
<dbReference type="RefSeq" id="WP_239677252.1">
    <property type="nucleotide sequence ID" value="NZ_CP070499.1"/>
</dbReference>
<dbReference type="AlphaFoldDB" id="A0A895YIA0"/>
<dbReference type="Pfam" id="PF14012">
    <property type="entry name" value="DUF4229"/>
    <property type="match status" value="1"/>
</dbReference>
<evidence type="ECO:0000313" key="4">
    <source>
        <dbReference type="Proteomes" id="UP000662857"/>
    </source>
</evidence>
<keyword evidence="2" id="KW-0812">Transmembrane</keyword>
<dbReference type="EMBL" id="CP070499">
    <property type="protein sequence ID" value="QSB15083.1"/>
    <property type="molecule type" value="Genomic_DNA"/>
</dbReference>
<gene>
    <name evidence="3" type="ORF">JQS43_01500</name>
</gene>
<accession>A0A895YIA0</accession>
<name>A0A895YIA0_9ACTN</name>
<evidence type="ECO:0000256" key="1">
    <source>
        <dbReference type="SAM" id="MobiDB-lite"/>
    </source>
</evidence>
<organism evidence="3 4">
    <name type="scientific">Natronosporangium hydrolyticum</name>
    <dbReference type="NCBI Taxonomy" id="2811111"/>
    <lineage>
        <taxon>Bacteria</taxon>
        <taxon>Bacillati</taxon>
        <taxon>Actinomycetota</taxon>
        <taxon>Actinomycetes</taxon>
        <taxon>Micromonosporales</taxon>
        <taxon>Micromonosporaceae</taxon>
        <taxon>Natronosporangium</taxon>
    </lineage>
</organism>
<sequence>MSPLLKYTLGRIGLFAAAFLVLYPIPQLDLLLKLLLALLISFPLSWFLLRGYRDQVSMRLVDKLEQRKEQKEQLRSALAGEDESPPSSDGDQPKR</sequence>
<dbReference type="KEGG" id="nhy:JQS43_01500"/>
<dbReference type="Proteomes" id="UP000662857">
    <property type="component" value="Chromosome"/>
</dbReference>
<feature type="compositionally biased region" description="Polar residues" evidence="1">
    <location>
        <begin position="85"/>
        <end position="95"/>
    </location>
</feature>
<feature type="transmembrane region" description="Helical" evidence="2">
    <location>
        <begin position="31"/>
        <end position="49"/>
    </location>
</feature>
<feature type="transmembrane region" description="Helical" evidence="2">
    <location>
        <begin position="7"/>
        <end position="25"/>
    </location>
</feature>